<accession>A0A8T5V1W8</accession>
<organism evidence="1 2">
    <name type="scientific">Methanobacterium spitsbergense</name>
    <dbReference type="NCBI Taxonomy" id="2874285"/>
    <lineage>
        <taxon>Archaea</taxon>
        <taxon>Methanobacteriati</taxon>
        <taxon>Methanobacteriota</taxon>
        <taxon>Methanomada group</taxon>
        <taxon>Methanobacteria</taxon>
        <taxon>Methanobacteriales</taxon>
        <taxon>Methanobacteriaceae</taxon>
        <taxon>Methanobacterium</taxon>
    </lineage>
</organism>
<proteinExistence type="predicted"/>
<dbReference type="EMBL" id="JAIOUQ010000007">
    <property type="protein sequence ID" value="MBZ2165851.1"/>
    <property type="molecule type" value="Genomic_DNA"/>
</dbReference>
<name>A0A8T5V1W8_9EURY</name>
<dbReference type="AlphaFoldDB" id="A0A8T5V1W8"/>
<protein>
    <submittedName>
        <fullName evidence="1">Uncharacterized protein</fullName>
    </submittedName>
</protein>
<evidence type="ECO:0000313" key="2">
    <source>
        <dbReference type="Proteomes" id="UP000825933"/>
    </source>
</evidence>
<reference evidence="2" key="1">
    <citation type="journal article" date="2022" name="Microbiol. Resour. Announc.">
        <title>Draft Genome Sequence of a Methanogenic Archaeon from West Spitsbergen Permafrost.</title>
        <authorList>
            <person name="Trubitsyn V."/>
            <person name="Rivkina E."/>
            <person name="Shcherbakova V."/>
        </authorList>
    </citation>
    <scope>NUCLEOTIDE SEQUENCE [LARGE SCALE GENOMIC DNA]</scope>
    <source>
        <strain evidence="2">VT</strain>
    </source>
</reference>
<evidence type="ECO:0000313" key="1">
    <source>
        <dbReference type="EMBL" id="MBZ2165851.1"/>
    </source>
</evidence>
<dbReference type="RefSeq" id="WP_223791431.1">
    <property type="nucleotide sequence ID" value="NZ_JAIOUQ010000007.1"/>
</dbReference>
<keyword evidence="2" id="KW-1185">Reference proteome</keyword>
<sequence length="99" mass="11716">MLKFIDSEVSPEIYLFLKDRLENLECYMNNEYSIKLGMDYNEHYEQLTIEVSILTPEHLMPKDFESAIKIFMDHLGTIENFYEAQCSIFDKSCSKALRC</sequence>
<gene>
    <name evidence="1" type="ORF">K8N75_07350</name>
</gene>
<comment type="caution">
    <text evidence="1">The sequence shown here is derived from an EMBL/GenBank/DDBJ whole genome shotgun (WGS) entry which is preliminary data.</text>
</comment>
<dbReference type="Proteomes" id="UP000825933">
    <property type="component" value="Unassembled WGS sequence"/>
</dbReference>